<protein>
    <submittedName>
        <fullName evidence="4">Uncharacterized protein</fullName>
    </submittedName>
</protein>
<keyword evidence="2" id="KW-1133">Transmembrane helix</keyword>
<dbReference type="WBParaSite" id="PDA_v2.g386.t1">
    <property type="protein sequence ID" value="PDA_v2.g386.t1"/>
    <property type="gene ID" value="PDA_v2.g386"/>
</dbReference>
<keyword evidence="3" id="KW-1185">Reference proteome</keyword>
<accession>A0A914QK29</accession>
<dbReference type="InterPro" id="IPR004151">
    <property type="entry name" value="7TM_GPCR_serpentine_rcpt_Sre"/>
</dbReference>
<dbReference type="AlphaFoldDB" id="A0A914QK29"/>
<feature type="transmembrane region" description="Helical" evidence="2">
    <location>
        <begin position="146"/>
        <end position="164"/>
    </location>
</feature>
<feature type="transmembrane region" description="Helical" evidence="2">
    <location>
        <begin position="113"/>
        <end position="134"/>
    </location>
</feature>
<sequence>MPSIATERVFATIYVHNYEQKQRTYISAILIIITDICSFVLLLGRVFKFATFLPYLLIVGISNLFAIITFLICHRKNLKYYRARFPRSTSNYSLSLRFQIIENIRCEMMQKRLFNVAFFFTITLAGLFAVAYIFKQLLITNICYQLFDLVIAIYATVVPIIGMLDERIWNQAKIMKFRKQNIHPIIPNSTTAATMAPHSTEIKTVFGVEIVKSSSDATNLYFTQLAQSWN</sequence>
<dbReference type="GO" id="GO:0007606">
    <property type="term" value="P:sensory perception of chemical stimulus"/>
    <property type="evidence" value="ECO:0007669"/>
    <property type="project" value="InterPro"/>
</dbReference>
<keyword evidence="2" id="KW-0812">Transmembrane</keyword>
<dbReference type="Proteomes" id="UP000887578">
    <property type="component" value="Unplaced"/>
</dbReference>
<dbReference type="Pfam" id="PF03125">
    <property type="entry name" value="Sre"/>
    <property type="match status" value="1"/>
</dbReference>
<comment type="similarity">
    <text evidence="1">Belongs to the nematode receptor-like protein sre family.</text>
</comment>
<evidence type="ECO:0000256" key="1">
    <source>
        <dbReference type="ARBA" id="ARBA00006803"/>
    </source>
</evidence>
<reference evidence="4" key="1">
    <citation type="submission" date="2022-11" db="UniProtKB">
        <authorList>
            <consortium name="WormBaseParasite"/>
        </authorList>
    </citation>
    <scope>IDENTIFICATION</scope>
</reference>
<evidence type="ECO:0000313" key="4">
    <source>
        <dbReference type="WBParaSite" id="PDA_v2.g386.t1"/>
    </source>
</evidence>
<evidence type="ECO:0000256" key="2">
    <source>
        <dbReference type="SAM" id="Phobius"/>
    </source>
</evidence>
<dbReference type="GO" id="GO:0016020">
    <property type="term" value="C:membrane"/>
    <property type="evidence" value="ECO:0007669"/>
    <property type="project" value="InterPro"/>
</dbReference>
<feature type="transmembrane region" description="Helical" evidence="2">
    <location>
        <begin position="52"/>
        <end position="73"/>
    </location>
</feature>
<keyword evidence="2" id="KW-0472">Membrane</keyword>
<proteinExistence type="inferred from homology"/>
<dbReference type="PANTHER" id="PTHR23128">
    <property type="entry name" value="SERPENTINE RECEPTOR, CLASS E (EPSILON)-RELATED"/>
    <property type="match status" value="1"/>
</dbReference>
<feature type="transmembrane region" description="Helical" evidence="2">
    <location>
        <begin position="25"/>
        <end position="46"/>
    </location>
</feature>
<evidence type="ECO:0000313" key="3">
    <source>
        <dbReference type="Proteomes" id="UP000887578"/>
    </source>
</evidence>
<dbReference type="PANTHER" id="PTHR23128:SF132">
    <property type="entry name" value="SERPENTINE RECEPTOR, CLASS E (EPSILON)-RELATED"/>
    <property type="match status" value="1"/>
</dbReference>
<organism evidence="3 4">
    <name type="scientific">Panagrolaimus davidi</name>
    <dbReference type="NCBI Taxonomy" id="227884"/>
    <lineage>
        <taxon>Eukaryota</taxon>
        <taxon>Metazoa</taxon>
        <taxon>Ecdysozoa</taxon>
        <taxon>Nematoda</taxon>
        <taxon>Chromadorea</taxon>
        <taxon>Rhabditida</taxon>
        <taxon>Tylenchina</taxon>
        <taxon>Panagrolaimomorpha</taxon>
        <taxon>Panagrolaimoidea</taxon>
        <taxon>Panagrolaimidae</taxon>
        <taxon>Panagrolaimus</taxon>
    </lineage>
</organism>
<name>A0A914QK29_9BILA</name>